<dbReference type="EMBL" id="NSNE01000010">
    <property type="protein sequence ID" value="RPM13467.1"/>
    <property type="molecule type" value="Genomic_DNA"/>
</dbReference>
<evidence type="ECO:0000313" key="3">
    <source>
        <dbReference type="EMBL" id="RPM13467.1"/>
    </source>
</evidence>
<evidence type="ECO:0000313" key="1">
    <source>
        <dbReference type="EMBL" id="CRO34529.1"/>
    </source>
</evidence>
<protein>
    <submittedName>
        <fullName evidence="3">DUF3182 domain-containing protein</fullName>
    </submittedName>
    <submittedName>
        <fullName evidence="2">DUF3182 family protein</fullName>
    </submittedName>
</protein>
<dbReference type="AlphaFoldDB" id="A0A0C7CW00"/>
<dbReference type="OMA" id="TKAITHP"/>
<reference evidence="5" key="1">
    <citation type="submission" date="2015-06" db="EMBL/GenBank/DDBJ databases">
        <authorList>
            <person name="Radhakrishnan Rajesh"/>
            <person name="Underwood Anthony"/>
            <person name="Al-Shahib Ali"/>
        </authorList>
    </citation>
    <scope>NUCLEOTIDE SEQUENCE [LARGE SCALE GENOMIC DNA]</scope>
    <source>
        <strain evidence="5">P19_London_7_VIM_2_05_10</strain>
    </source>
</reference>
<reference evidence="1" key="2">
    <citation type="submission" date="2015-06" db="EMBL/GenBank/DDBJ databases">
        <authorList>
            <person name="Radhakrishnan R."/>
            <person name="Underwood A."/>
            <person name="Al-Shahib A."/>
        </authorList>
    </citation>
    <scope>NUCLEOTIDE SEQUENCE</scope>
    <source>
        <strain evidence="1">P19_London_7_VIM_2_05_10</strain>
    </source>
</reference>
<dbReference type="Proteomes" id="UP001297540">
    <property type="component" value="Chromosome"/>
</dbReference>
<reference evidence="3 6" key="4">
    <citation type="submission" date="2019-01" db="EMBL/GenBank/DDBJ databases">
        <title>The Pseudomonas aeruginosa pan-genome provides new insights on its population structure, horizontal gene transfer and pathogenicity.</title>
        <authorList>
            <person name="Freschi L."/>
            <person name="Vincent A.T."/>
            <person name="Jeukens J."/>
            <person name="Emond-Rheault J.-G."/>
            <person name="Kukavica-Ibrulj I."/>
            <person name="Dupont M.-J."/>
            <person name="Charette S.J."/>
            <person name="Boyle B."/>
            <person name="Levesque R.C."/>
        </authorList>
    </citation>
    <scope>NUCLEOTIDE SEQUENCE [LARGE SCALE GENOMIC DNA]</scope>
    <source>
        <strain evidence="3 6">PA-W36</strain>
    </source>
</reference>
<gene>
    <name evidence="2" type="ORF">GUL26_23135</name>
    <name evidence="3" type="ORF">IPC1295_17870</name>
    <name evidence="4" type="ORF">L4V69_19875</name>
    <name evidence="1" type="ORF">PAERUG_P19_London_7_VIM_2_05_10_01415</name>
</gene>
<reference evidence="2" key="5">
    <citation type="submission" date="2020-01" db="EMBL/GenBank/DDBJ databases">
        <title>Bacteria Cultured from War Wounds Associated with the Conflict in Eastern Ukraine.</title>
        <authorList>
            <person name="Snesrud E."/>
            <person name="Galac M.R."/>
            <person name="Mc Gann P."/>
            <person name="Valentine K."/>
            <person name="Viacheslav K."/>
        </authorList>
    </citation>
    <scope>NUCLEOTIDE SEQUENCE</scope>
    <source>
        <strain evidence="2">VNMU148</strain>
    </source>
</reference>
<organism evidence="3 6">
    <name type="scientific">Pseudomonas aeruginosa</name>
    <dbReference type="NCBI Taxonomy" id="287"/>
    <lineage>
        <taxon>Bacteria</taxon>
        <taxon>Pseudomonadati</taxon>
        <taxon>Pseudomonadota</taxon>
        <taxon>Gammaproteobacteria</taxon>
        <taxon>Pseudomonadales</taxon>
        <taxon>Pseudomonadaceae</taxon>
        <taxon>Pseudomonas</taxon>
    </lineage>
</organism>
<evidence type="ECO:0000313" key="6">
    <source>
        <dbReference type="Proteomes" id="UP000284767"/>
    </source>
</evidence>
<accession>A0A1S1C7E9</accession>
<reference evidence="4" key="7">
    <citation type="submission" date="2023-10" db="EMBL/GenBank/DDBJ databases">
        <title>Pathogen: clinical or host-associated sample.</title>
        <authorList>
            <person name="Hergert J."/>
            <person name="Casey R."/>
            <person name="Wagner J."/>
            <person name="Young E.L."/>
            <person name="Oakeson K.F."/>
        </authorList>
    </citation>
    <scope>NUCLEOTIDE SEQUENCE</scope>
    <source>
        <strain evidence="4">2021CK-01020</strain>
    </source>
</reference>
<dbReference type="Proteomes" id="UP000284767">
    <property type="component" value="Unassembled WGS sequence"/>
</dbReference>
<reference evidence="4" key="6">
    <citation type="submission" date="2023-06" db="EMBL/GenBank/DDBJ databases">
        <authorList>
            <consortium name="Clinical and Environmental Microbiology Branch: Whole genome sequencing antimicrobial resistance pathogens in the healthcare setting"/>
        </authorList>
    </citation>
    <scope>NUCLEOTIDE SEQUENCE</scope>
    <source>
        <strain evidence="4">2021CK-01020</strain>
    </source>
</reference>
<dbReference type="EMBL" id="CP136986">
    <property type="protein sequence ID" value="WOS81340.1"/>
    <property type="molecule type" value="Genomic_DNA"/>
</dbReference>
<dbReference type="Proteomes" id="UP000644192">
    <property type="component" value="Unassembled WGS sequence"/>
</dbReference>
<dbReference type="InterPro" id="IPR021519">
    <property type="entry name" value="DUF3182"/>
</dbReference>
<dbReference type="EMBL" id="WXZT01000016">
    <property type="protein sequence ID" value="MZZ15152.1"/>
    <property type="molecule type" value="Genomic_DNA"/>
</dbReference>
<accession>A0A0C7CW00</accession>
<dbReference type="Proteomes" id="UP000045039">
    <property type="component" value="Unassembled WGS sequence"/>
</dbReference>
<evidence type="ECO:0000313" key="5">
    <source>
        <dbReference type="Proteomes" id="UP000045039"/>
    </source>
</evidence>
<evidence type="ECO:0000313" key="2">
    <source>
        <dbReference type="EMBL" id="MZZ15152.1"/>
    </source>
</evidence>
<reference evidence="3 6" key="3">
    <citation type="submission" date="2017-08" db="EMBL/GenBank/DDBJ databases">
        <authorList>
            <person name="Feschi L."/>
            <person name="Jeukens J."/>
            <person name="Emond-Rheault J.-G."/>
            <person name="Kukavica-Ibrulj I."/>
            <person name="Boyle B."/>
            <person name="Levesque R.C."/>
        </authorList>
    </citation>
    <scope>NUCLEOTIDE SEQUENCE [LARGE SCALE GENOMIC DNA]</scope>
    <source>
        <strain evidence="3 6">PA-W36</strain>
    </source>
</reference>
<sequence length="365" mass="39693">MSADPRQRLVVAHSVDPAAAEHEVQGNLALARWLAEVQKLEFGGRYEPELHQRGPLYLVPTRTLVGRETAVRLGVNSDEDLLGGFVEHAFIAGKAIVHPLPRGGVAPEGWNPLFAEKVRDVVLNGVSVFSLADAHRAGARMLAEGPVRAKLAEACGGLGQYVAHDLDELDAWLGGLEERQLAQGLVLEANLESIVTHSVGQLRVNGFLLSYHGHQHQTRNARGELVYAGSDLLVARGGYAELLALDLAREVRQAIEYARIFDTAAAIFFPGCFASRRNYDIAQGRDGNGRERFGVLEQSWRVGGASSAEIAALEAFRADPGLPAVRAASFEIHEDKRLPDNSRVIYRGPDEHGDFLLKYAMTGEA</sequence>
<dbReference type="Pfam" id="PF11379">
    <property type="entry name" value="DUF3182"/>
    <property type="match status" value="1"/>
</dbReference>
<dbReference type="EMBL" id="CVVU01000066">
    <property type="protein sequence ID" value="CRO34529.1"/>
    <property type="molecule type" value="Genomic_DNA"/>
</dbReference>
<evidence type="ECO:0000313" key="4">
    <source>
        <dbReference type="EMBL" id="WOS81340.1"/>
    </source>
</evidence>
<proteinExistence type="predicted"/>
<dbReference type="RefSeq" id="WP_003088961.1">
    <property type="nucleotide sequence ID" value="NZ_AP024513.1"/>
</dbReference>
<name>A0A0C7CW00_PSEAI</name>
<dbReference type="SUPFAM" id="SSF56059">
    <property type="entry name" value="Glutathione synthetase ATP-binding domain-like"/>
    <property type="match status" value="1"/>
</dbReference>